<evidence type="ECO:0000313" key="2">
    <source>
        <dbReference type="EMBL" id="SIS08147.1"/>
    </source>
</evidence>
<reference evidence="3" key="1">
    <citation type="submission" date="2017-01" db="EMBL/GenBank/DDBJ databases">
        <authorList>
            <person name="Varghese N."/>
            <person name="Submissions S."/>
        </authorList>
    </citation>
    <scope>NUCLEOTIDE SEQUENCE [LARGE SCALE GENOMIC DNA]</scope>
    <source>
        <strain evidence="3">DSM 21768</strain>
    </source>
</reference>
<dbReference type="RefSeq" id="WP_076556148.1">
    <property type="nucleotide sequence ID" value="NZ_FTNU01000024.1"/>
</dbReference>
<keyword evidence="1" id="KW-0812">Transmembrane</keyword>
<sequence>MNGYKKGEIWVKMKTGEEVMLVRTVDNYVYCHDKKDNHIKLMTSEQFLDAYVPKSLVKTATKPRLLAWDAATSELLKTAIVMLCISLLVMANVALFRFLAG</sequence>
<gene>
    <name evidence="2" type="ORF">SAMN02745664_1248</name>
</gene>
<protein>
    <submittedName>
        <fullName evidence="2">Uncharacterized protein</fullName>
    </submittedName>
</protein>
<dbReference type="EMBL" id="FTNU01000024">
    <property type="protein sequence ID" value="SIS08147.1"/>
    <property type="molecule type" value="Genomic_DNA"/>
</dbReference>
<keyword evidence="1" id="KW-0472">Membrane</keyword>
<dbReference type="STRING" id="34061.B0189_08540"/>
<evidence type="ECO:0000313" key="3">
    <source>
        <dbReference type="Proteomes" id="UP000187495"/>
    </source>
</evidence>
<name>A0A1N7G6A7_9GAMM</name>
<proteinExistence type="predicted"/>
<dbReference type="AlphaFoldDB" id="A0A1N7G6A7"/>
<dbReference type="Proteomes" id="UP000187495">
    <property type="component" value="Unassembled WGS sequence"/>
</dbReference>
<feature type="transmembrane region" description="Helical" evidence="1">
    <location>
        <begin position="79"/>
        <end position="100"/>
    </location>
</feature>
<evidence type="ECO:0000256" key="1">
    <source>
        <dbReference type="SAM" id="Phobius"/>
    </source>
</evidence>
<keyword evidence="1" id="KW-1133">Transmembrane helix</keyword>
<organism evidence="2 3">
    <name type="scientific">Moraxella cuniculi DSM 21768</name>
    <dbReference type="NCBI Taxonomy" id="1122245"/>
    <lineage>
        <taxon>Bacteria</taxon>
        <taxon>Pseudomonadati</taxon>
        <taxon>Pseudomonadota</taxon>
        <taxon>Gammaproteobacteria</taxon>
        <taxon>Moraxellales</taxon>
        <taxon>Moraxellaceae</taxon>
        <taxon>Moraxella</taxon>
    </lineage>
</organism>
<keyword evidence="3" id="KW-1185">Reference proteome</keyword>
<accession>A0A1N7G6A7</accession>